<dbReference type="CDD" id="cd12394">
    <property type="entry name" value="RRM1_RBM34"/>
    <property type="match status" value="1"/>
</dbReference>
<evidence type="ECO:0000259" key="6">
    <source>
        <dbReference type="PROSITE" id="PS50102"/>
    </source>
</evidence>
<accession>A0A1E7FWD7</accession>
<dbReference type="SMART" id="SM00360">
    <property type="entry name" value="RRM"/>
    <property type="match status" value="2"/>
</dbReference>
<dbReference type="Gene3D" id="3.30.70.330">
    <property type="match status" value="2"/>
</dbReference>
<organism evidence="7 8">
    <name type="scientific">Fragilariopsis cylindrus CCMP1102</name>
    <dbReference type="NCBI Taxonomy" id="635003"/>
    <lineage>
        <taxon>Eukaryota</taxon>
        <taxon>Sar</taxon>
        <taxon>Stramenopiles</taxon>
        <taxon>Ochrophyta</taxon>
        <taxon>Bacillariophyta</taxon>
        <taxon>Bacillariophyceae</taxon>
        <taxon>Bacillariophycidae</taxon>
        <taxon>Bacillariales</taxon>
        <taxon>Bacillariaceae</taxon>
        <taxon>Fragilariopsis</taxon>
    </lineage>
</organism>
<dbReference type="SUPFAM" id="SSF54928">
    <property type="entry name" value="RNA-binding domain, RBD"/>
    <property type="match status" value="2"/>
</dbReference>
<evidence type="ECO:0000313" key="7">
    <source>
        <dbReference type="EMBL" id="OEU22479.1"/>
    </source>
</evidence>
<dbReference type="EMBL" id="KV784353">
    <property type="protein sequence ID" value="OEU22479.1"/>
    <property type="molecule type" value="Genomic_DNA"/>
</dbReference>
<evidence type="ECO:0000256" key="2">
    <source>
        <dbReference type="ARBA" id="ARBA00007077"/>
    </source>
</evidence>
<feature type="non-terminal residue" evidence="7">
    <location>
        <position position="1"/>
    </location>
</feature>
<reference evidence="7 8" key="1">
    <citation type="submission" date="2016-09" db="EMBL/GenBank/DDBJ databases">
        <title>Extensive genetic diversity and differential bi-allelic expression allows diatom success in the polar Southern Ocean.</title>
        <authorList>
            <consortium name="DOE Joint Genome Institute"/>
            <person name="Mock T."/>
            <person name="Otillar R.P."/>
            <person name="Strauss J."/>
            <person name="Dupont C."/>
            <person name="Frickenhaus S."/>
            <person name="Maumus F."/>
            <person name="Mcmullan M."/>
            <person name="Sanges R."/>
            <person name="Schmutz J."/>
            <person name="Toseland A."/>
            <person name="Valas R."/>
            <person name="Veluchamy A."/>
            <person name="Ward B.J."/>
            <person name="Allen A."/>
            <person name="Barry K."/>
            <person name="Falciatore A."/>
            <person name="Ferrante M."/>
            <person name="Fortunato A.E."/>
            <person name="Gloeckner G."/>
            <person name="Gruber A."/>
            <person name="Hipkin R."/>
            <person name="Janech M."/>
            <person name="Kroth P."/>
            <person name="Leese F."/>
            <person name="Lindquist E."/>
            <person name="Lyon B.R."/>
            <person name="Martin J."/>
            <person name="Mayer C."/>
            <person name="Parker M."/>
            <person name="Quesneville H."/>
            <person name="Raymond J."/>
            <person name="Uhlig C."/>
            <person name="Valentin K.U."/>
            <person name="Worden A.Z."/>
            <person name="Armbrust E.V."/>
            <person name="Bowler C."/>
            <person name="Green B."/>
            <person name="Moulton V."/>
            <person name="Van Oosterhout C."/>
            <person name="Grigoriev I."/>
        </authorList>
    </citation>
    <scope>NUCLEOTIDE SEQUENCE [LARGE SCALE GENOMIC DNA]</scope>
    <source>
        <strain evidence="7 8">CCMP1102</strain>
    </source>
</reference>
<evidence type="ECO:0000256" key="1">
    <source>
        <dbReference type="ARBA" id="ARBA00004604"/>
    </source>
</evidence>
<dbReference type="Pfam" id="PF00076">
    <property type="entry name" value="RRM_1"/>
    <property type="match status" value="2"/>
</dbReference>
<evidence type="ECO:0000256" key="3">
    <source>
        <dbReference type="ARBA" id="ARBA00022884"/>
    </source>
</evidence>
<dbReference type="OrthoDB" id="442677at2759"/>
<feature type="non-terminal residue" evidence="7">
    <location>
        <position position="194"/>
    </location>
</feature>
<keyword evidence="3 5" id="KW-0694">RNA-binding</keyword>
<dbReference type="GO" id="GO:0005730">
    <property type="term" value="C:nucleolus"/>
    <property type="evidence" value="ECO:0007669"/>
    <property type="project" value="UniProtKB-SubCell"/>
</dbReference>
<dbReference type="FunCoup" id="A0A1E7FWD7">
    <property type="interactions" value="12"/>
</dbReference>
<dbReference type="InterPro" id="IPR012677">
    <property type="entry name" value="Nucleotide-bd_a/b_plait_sf"/>
</dbReference>
<dbReference type="PANTHER" id="PTHR23236:SF25">
    <property type="entry name" value="RNA-BINDING PROTEIN 34"/>
    <property type="match status" value="1"/>
</dbReference>
<evidence type="ECO:0000313" key="8">
    <source>
        <dbReference type="Proteomes" id="UP000095751"/>
    </source>
</evidence>
<sequence length="194" mass="21704">KDEERTVFVGNLPLSITRKKLAALFKDKGCGPVASCRIRSVPVTGIKLPQDRAGNQRMMKKVCVNTKQIDDTLTDTVQGYVVFKNLDTVAKALELNNKLVFEDMRIRVDRATPTVDPSRSVFVGNLPYGTKESTLQDHFQKGCLFEDGDVVGVRIVRDKETFQCKGFGYVLFSEKSLVPAALKLHQSTYMKKSI</sequence>
<dbReference type="KEGG" id="fcy:FRACYDRAFT_153012"/>
<feature type="domain" description="RRM" evidence="6">
    <location>
        <begin position="119"/>
        <end position="194"/>
    </location>
</feature>
<comment type="similarity">
    <text evidence="2">Belongs to the RRM RBM34 family.</text>
</comment>
<proteinExistence type="inferred from homology"/>
<name>A0A1E7FWD7_9STRA</name>
<comment type="subcellular location">
    <subcellularLocation>
        <location evidence="1">Nucleus</location>
        <location evidence="1">Nucleolus</location>
    </subcellularLocation>
</comment>
<dbReference type="Proteomes" id="UP000095751">
    <property type="component" value="Unassembled WGS sequence"/>
</dbReference>
<dbReference type="InParanoid" id="A0A1E7FWD7"/>
<keyword evidence="4" id="KW-0539">Nucleus</keyword>
<dbReference type="PANTHER" id="PTHR23236">
    <property type="entry name" value="EUKARYOTIC TRANSLATION INITIATION FACTOR 4B/4H"/>
    <property type="match status" value="1"/>
</dbReference>
<gene>
    <name evidence="7" type="ORF">FRACYDRAFT_153012</name>
</gene>
<keyword evidence="8" id="KW-1185">Reference proteome</keyword>
<evidence type="ECO:0000256" key="4">
    <source>
        <dbReference type="ARBA" id="ARBA00023242"/>
    </source>
</evidence>
<protein>
    <recommendedName>
        <fullName evidence="6">RRM domain-containing protein</fullName>
    </recommendedName>
</protein>
<feature type="domain" description="RRM" evidence="6">
    <location>
        <begin position="5"/>
        <end position="113"/>
    </location>
</feature>
<evidence type="ECO:0000256" key="5">
    <source>
        <dbReference type="PROSITE-ProRule" id="PRU00176"/>
    </source>
</evidence>
<dbReference type="InterPro" id="IPR000504">
    <property type="entry name" value="RRM_dom"/>
</dbReference>
<dbReference type="AlphaFoldDB" id="A0A1E7FWD7"/>
<dbReference type="InterPro" id="IPR035979">
    <property type="entry name" value="RBD_domain_sf"/>
</dbReference>
<dbReference type="PROSITE" id="PS50102">
    <property type="entry name" value="RRM"/>
    <property type="match status" value="2"/>
</dbReference>
<dbReference type="GO" id="GO:0003723">
    <property type="term" value="F:RNA binding"/>
    <property type="evidence" value="ECO:0007669"/>
    <property type="project" value="UniProtKB-UniRule"/>
</dbReference>